<dbReference type="Gene3D" id="3.50.50.100">
    <property type="match status" value="1"/>
</dbReference>
<protein>
    <recommendedName>
        <fullName evidence="2">NADH:ubiquinone reductase (non-electrogenic)</fullName>
        <ecNumber evidence="2">1.6.5.9</ecNumber>
    </recommendedName>
</protein>
<dbReference type="Pfam" id="PF07992">
    <property type="entry name" value="Pyr_redox_2"/>
    <property type="match status" value="1"/>
</dbReference>
<dbReference type="PANTHER" id="PTHR43706:SF47">
    <property type="entry name" value="EXTERNAL NADH-UBIQUINONE OXIDOREDUCTASE 1, MITOCHONDRIAL-RELATED"/>
    <property type="match status" value="1"/>
</dbReference>
<dbReference type="SUPFAM" id="SSF51905">
    <property type="entry name" value="FAD/NAD(P)-binding domain"/>
    <property type="match status" value="2"/>
</dbReference>
<evidence type="ECO:0000256" key="6">
    <source>
        <dbReference type="ARBA" id="ARBA00023027"/>
    </source>
</evidence>
<feature type="transmembrane region" description="Helical" evidence="8">
    <location>
        <begin position="483"/>
        <end position="505"/>
    </location>
</feature>
<dbReference type="InterPro" id="IPR036188">
    <property type="entry name" value="FAD/NAD-bd_sf"/>
</dbReference>
<dbReference type="AlphaFoldDB" id="A0A3P2RDF9"/>
<dbReference type="EMBL" id="RHGY01000001">
    <property type="protein sequence ID" value="RRG18644.1"/>
    <property type="molecule type" value="Genomic_DNA"/>
</dbReference>
<keyword evidence="8" id="KW-0472">Membrane</keyword>
<keyword evidence="8" id="KW-0812">Transmembrane</keyword>
<keyword evidence="6" id="KW-0520">NAD</keyword>
<evidence type="ECO:0000259" key="9">
    <source>
        <dbReference type="Pfam" id="PF07992"/>
    </source>
</evidence>
<evidence type="ECO:0000256" key="7">
    <source>
        <dbReference type="ARBA" id="ARBA00047599"/>
    </source>
</evidence>
<comment type="catalytic activity">
    <reaction evidence="7">
        <text>a quinone + NADH + H(+) = a quinol + NAD(+)</text>
        <dbReference type="Rhea" id="RHEA:46160"/>
        <dbReference type="ChEBI" id="CHEBI:15378"/>
        <dbReference type="ChEBI" id="CHEBI:24646"/>
        <dbReference type="ChEBI" id="CHEBI:57540"/>
        <dbReference type="ChEBI" id="CHEBI:57945"/>
        <dbReference type="ChEBI" id="CHEBI:132124"/>
        <dbReference type="EC" id="1.6.5.9"/>
    </reaction>
</comment>
<comment type="similarity">
    <text evidence="1">Belongs to the NADH dehydrogenase family.</text>
</comment>
<keyword evidence="4" id="KW-0274">FAD</keyword>
<dbReference type="InterPro" id="IPR045024">
    <property type="entry name" value="NDH-2"/>
</dbReference>
<sequence>MATKNVVVVGAGFAGITATRKLAKQLKGTDYQIVLIDKHSFMTYMTELHEVATGRVHPEHVRKDLGTLFHKDKNVKLVTAEVNDIDKDQKIVKTSVGDVPYEKLVLATGGTTNTFGTPGVEEFGYTLWSYEEALRLREHIEDVIRRGAVELDPEKRAAMLHIVVVGSGFTGAELAGELMDQRHSLALSNGLDEDEIKIDIIEAAPTILNMLTKRNLADKAEKHFEAHNVHIHKSTSVVEVKENAAVLKDGSEIPTQTLIWTAGVKAKDQGAQWGLDLGPGARFMADEYSRAVGYEDIYVSGDAAAYQDPKLADPNNKRAGWTPQTVEGAESASNTIVPNIVYDLTQKGQRKQFKGRYQGYAVSIGSRYAVGVLDQIGNVKIGKSGIGLSGFFANMFKHVINIYFYLQIHSFYYLGHYLRDEFFNAPDGREPFFGWASRHANVLFTLPLRIILGITWITFGSASVFAGSWIGIVLALIGWFMTFGLFTSIAGFVGIVMTFVLMVMTRSDITLFLFAPASLAVMNGSGRVLGLDYWVMPWLERKLNISFHGKQKSIYNEYKEKK</sequence>
<gene>
    <name evidence="10" type="ORF">D3P96_01265</name>
</gene>
<dbReference type="InterPro" id="IPR023753">
    <property type="entry name" value="FAD/NAD-binding_dom"/>
</dbReference>
<keyword evidence="8" id="KW-1133">Transmembrane helix</keyword>
<proteinExistence type="inferred from homology"/>
<organism evidence="10 11">
    <name type="scientific">Weissella viridescens</name>
    <name type="common">Lactobacillus viridescens</name>
    <dbReference type="NCBI Taxonomy" id="1629"/>
    <lineage>
        <taxon>Bacteria</taxon>
        <taxon>Bacillati</taxon>
        <taxon>Bacillota</taxon>
        <taxon>Bacilli</taxon>
        <taxon>Lactobacillales</taxon>
        <taxon>Lactobacillaceae</taxon>
        <taxon>Weissella</taxon>
    </lineage>
</organism>
<feature type="domain" description="FAD/NAD(P)-binding" evidence="9">
    <location>
        <begin position="5"/>
        <end position="312"/>
    </location>
</feature>
<evidence type="ECO:0000256" key="1">
    <source>
        <dbReference type="ARBA" id="ARBA00005272"/>
    </source>
</evidence>
<keyword evidence="5" id="KW-0560">Oxidoreductase</keyword>
<accession>A0A3P2RDF9</accession>
<name>A0A3P2RDF9_WEIVI</name>
<feature type="transmembrane region" description="Helical" evidence="8">
    <location>
        <begin position="450"/>
        <end position="476"/>
    </location>
</feature>
<feature type="transmembrane region" description="Helical" evidence="8">
    <location>
        <begin position="511"/>
        <end position="535"/>
    </location>
</feature>
<dbReference type="EC" id="1.6.5.9" evidence="2"/>
<dbReference type="OrthoDB" id="9781621at2"/>
<reference evidence="10 11" key="1">
    <citation type="submission" date="2018-10" db="EMBL/GenBank/DDBJ databases">
        <title>Draft genome sequence of Weissella viridescens UCO-SMC3.</title>
        <authorList>
            <person name="Garcia-Cancino A."/>
            <person name="Espinoza-Monje M."/>
            <person name="Albarracin L."/>
            <person name="Garcia-Castillo V."/>
            <person name="Campos-Martin J."/>
            <person name="Nakano Y."/>
            <person name="Guitierrez-Zamorano C."/>
            <person name="Ikeda-Ohtsubo W."/>
            <person name="Morita H."/>
            <person name="Kitazawa H."/>
            <person name="Villena J."/>
        </authorList>
    </citation>
    <scope>NUCLEOTIDE SEQUENCE [LARGE SCALE GENOMIC DNA]</scope>
    <source>
        <strain evidence="10 11">UCO-SMC3</strain>
    </source>
</reference>
<evidence type="ECO:0000256" key="8">
    <source>
        <dbReference type="SAM" id="Phobius"/>
    </source>
</evidence>
<evidence type="ECO:0000256" key="5">
    <source>
        <dbReference type="ARBA" id="ARBA00023002"/>
    </source>
</evidence>
<evidence type="ECO:0000256" key="4">
    <source>
        <dbReference type="ARBA" id="ARBA00022827"/>
    </source>
</evidence>
<evidence type="ECO:0000313" key="11">
    <source>
        <dbReference type="Proteomes" id="UP000275836"/>
    </source>
</evidence>
<dbReference type="Proteomes" id="UP000275836">
    <property type="component" value="Unassembled WGS sequence"/>
</dbReference>
<evidence type="ECO:0000313" key="10">
    <source>
        <dbReference type="EMBL" id="RRG18644.1"/>
    </source>
</evidence>
<comment type="caution">
    <text evidence="10">The sequence shown here is derived from an EMBL/GenBank/DDBJ whole genome shotgun (WGS) entry which is preliminary data.</text>
</comment>
<keyword evidence="3" id="KW-0285">Flavoprotein</keyword>
<evidence type="ECO:0000256" key="2">
    <source>
        <dbReference type="ARBA" id="ARBA00012637"/>
    </source>
</evidence>
<dbReference type="PANTHER" id="PTHR43706">
    <property type="entry name" value="NADH DEHYDROGENASE"/>
    <property type="match status" value="1"/>
</dbReference>
<dbReference type="GO" id="GO:0050136">
    <property type="term" value="F:NADH dehydrogenase (quinone) (non-electrogenic) activity"/>
    <property type="evidence" value="ECO:0007669"/>
    <property type="project" value="UniProtKB-EC"/>
</dbReference>
<evidence type="ECO:0000256" key="3">
    <source>
        <dbReference type="ARBA" id="ARBA00022630"/>
    </source>
</evidence>
<dbReference type="RefSeq" id="WP_124942591.1">
    <property type="nucleotide sequence ID" value="NZ_RHGY01000001.1"/>
</dbReference>
<dbReference type="PRINTS" id="PR00411">
    <property type="entry name" value="PNDRDTASEI"/>
</dbReference>
<dbReference type="PRINTS" id="PR00368">
    <property type="entry name" value="FADPNR"/>
</dbReference>